<protein>
    <submittedName>
        <fullName evidence="1">Exodeoxyribonuclease III protein</fullName>
        <ecNumber evidence="1">3.1.11.2</ecNumber>
    </submittedName>
</protein>
<organism evidence="1 2">
    <name type="scientific">Dioscorea alata</name>
    <name type="common">Purple yam</name>
    <dbReference type="NCBI Taxonomy" id="55571"/>
    <lineage>
        <taxon>Eukaryota</taxon>
        <taxon>Viridiplantae</taxon>
        <taxon>Streptophyta</taxon>
        <taxon>Embryophyta</taxon>
        <taxon>Tracheophyta</taxon>
        <taxon>Spermatophyta</taxon>
        <taxon>Magnoliopsida</taxon>
        <taxon>Liliopsida</taxon>
        <taxon>Dioscoreales</taxon>
        <taxon>Dioscoreaceae</taxon>
        <taxon>Dioscorea</taxon>
    </lineage>
</organism>
<keyword evidence="1" id="KW-0378">Hydrolase</keyword>
<sequence>MNIVSWNVRGLGRPAKRFLVKDFLSMHFADICCLQESKLEMINPSVWREIGGLRIDKYVYSPEKGSAGGIILGWNSAMLSGNIVFVGEFSVTADFCSLIDKFQWRCTTVYGPNASSRKLDFWEEIRKCENVGHAPWVICGDFNAIFDKEEMQHNYKQKSSDKHTLM</sequence>
<accession>A0ACB7UYH0</accession>
<name>A0ACB7UYH0_DIOAL</name>
<evidence type="ECO:0000313" key="1">
    <source>
        <dbReference type="EMBL" id="KAH7665893.1"/>
    </source>
</evidence>
<dbReference type="EC" id="3.1.11.2" evidence="1"/>
<comment type="caution">
    <text evidence="1">The sequence shown here is derived from an EMBL/GenBank/DDBJ whole genome shotgun (WGS) entry which is preliminary data.</text>
</comment>
<gene>
    <name evidence="1" type="ORF">IHE45_13G062800</name>
</gene>
<dbReference type="Proteomes" id="UP000827976">
    <property type="component" value="Chromosome 13"/>
</dbReference>
<proteinExistence type="predicted"/>
<dbReference type="EMBL" id="CM037023">
    <property type="protein sequence ID" value="KAH7665893.1"/>
    <property type="molecule type" value="Genomic_DNA"/>
</dbReference>
<evidence type="ECO:0000313" key="2">
    <source>
        <dbReference type="Proteomes" id="UP000827976"/>
    </source>
</evidence>
<reference evidence="2" key="1">
    <citation type="journal article" date="2022" name="Nat. Commun.">
        <title>Chromosome evolution and the genetic basis of agronomically important traits in greater yam.</title>
        <authorList>
            <person name="Bredeson J.V."/>
            <person name="Lyons J.B."/>
            <person name="Oniyinde I.O."/>
            <person name="Okereke N.R."/>
            <person name="Kolade O."/>
            <person name="Nnabue I."/>
            <person name="Nwadili C.O."/>
            <person name="Hribova E."/>
            <person name="Parker M."/>
            <person name="Nwogha J."/>
            <person name="Shu S."/>
            <person name="Carlson J."/>
            <person name="Kariba R."/>
            <person name="Muthemba S."/>
            <person name="Knop K."/>
            <person name="Barton G.J."/>
            <person name="Sherwood A.V."/>
            <person name="Lopez-Montes A."/>
            <person name="Asiedu R."/>
            <person name="Jamnadass R."/>
            <person name="Muchugi A."/>
            <person name="Goodstein D."/>
            <person name="Egesi C.N."/>
            <person name="Featherston J."/>
            <person name="Asfaw A."/>
            <person name="Simpson G.G."/>
            <person name="Dolezel J."/>
            <person name="Hendre P.S."/>
            <person name="Van Deynze A."/>
            <person name="Kumar P.L."/>
            <person name="Obidiegwu J.E."/>
            <person name="Bhattacharjee R."/>
            <person name="Rokhsar D.S."/>
        </authorList>
    </citation>
    <scope>NUCLEOTIDE SEQUENCE [LARGE SCALE GENOMIC DNA]</scope>
    <source>
        <strain evidence="2">cv. TDa95/00328</strain>
    </source>
</reference>
<keyword evidence="2" id="KW-1185">Reference proteome</keyword>